<protein>
    <submittedName>
        <fullName evidence="1">Uncharacterized protein</fullName>
    </submittedName>
</protein>
<accession>A0A6J5LNK4</accession>
<dbReference type="EMBL" id="LR796296">
    <property type="protein sequence ID" value="CAB4134650.1"/>
    <property type="molecule type" value="Genomic_DNA"/>
</dbReference>
<sequence length="117" mass="13029">MTNTFAAGKRAIAQCDRCGFRYQLKELRKEIIKTKLYNLLVCPECWDPDHPQLQLGMYPISDPQALREPRPDVNLVASRDIQWGWNPVGGASGFDAFQTPNDLVSTGFVGTVTVTTA</sequence>
<name>A0A6J5LNK4_9CAUD</name>
<gene>
    <name evidence="1" type="ORF">UFOVP274_22</name>
</gene>
<organism evidence="1">
    <name type="scientific">uncultured Caudovirales phage</name>
    <dbReference type="NCBI Taxonomy" id="2100421"/>
    <lineage>
        <taxon>Viruses</taxon>
        <taxon>Duplodnaviria</taxon>
        <taxon>Heunggongvirae</taxon>
        <taxon>Uroviricota</taxon>
        <taxon>Caudoviricetes</taxon>
        <taxon>Peduoviridae</taxon>
        <taxon>Maltschvirus</taxon>
        <taxon>Maltschvirus maltsch</taxon>
    </lineage>
</organism>
<proteinExistence type="predicted"/>
<reference evidence="1" key="1">
    <citation type="submission" date="2020-04" db="EMBL/GenBank/DDBJ databases">
        <authorList>
            <person name="Chiriac C."/>
            <person name="Salcher M."/>
            <person name="Ghai R."/>
            <person name="Kavagutti S V."/>
        </authorList>
    </citation>
    <scope>NUCLEOTIDE SEQUENCE</scope>
</reference>
<evidence type="ECO:0000313" key="1">
    <source>
        <dbReference type="EMBL" id="CAB4134650.1"/>
    </source>
</evidence>